<accession>A0AAV7E1C0</accession>
<sequence length="142" mass="15560">MFVFPGSGLQDGILQFADPVESERMIVCPGSLVQDKMLPCADPKHTDKLLVFSPSLVLDSVLHFSNPARGAAQSWDVAVAFGRVLAAQSWEVVVALERVLAARGGMLLLAMELSRPPVDENMEPQADAWLLWEDLLPISRFT</sequence>
<name>A0AAV7E1C0_ARIFI</name>
<protein>
    <submittedName>
        <fullName evidence="1">Uncharacterized protein</fullName>
    </submittedName>
</protein>
<evidence type="ECO:0000313" key="2">
    <source>
        <dbReference type="Proteomes" id="UP000825729"/>
    </source>
</evidence>
<keyword evidence="2" id="KW-1185">Reference proteome</keyword>
<proteinExistence type="predicted"/>
<evidence type="ECO:0000313" key="1">
    <source>
        <dbReference type="EMBL" id="KAG9441632.1"/>
    </source>
</evidence>
<comment type="caution">
    <text evidence="1">The sequence shown here is derived from an EMBL/GenBank/DDBJ whole genome shotgun (WGS) entry which is preliminary data.</text>
</comment>
<reference evidence="1 2" key="1">
    <citation type="submission" date="2021-07" db="EMBL/GenBank/DDBJ databases">
        <title>The Aristolochia fimbriata genome: insights into angiosperm evolution, floral development and chemical biosynthesis.</title>
        <authorList>
            <person name="Jiao Y."/>
        </authorList>
    </citation>
    <scope>NUCLEOTIDE SEQUENCE [LARGE SCALE GENOMIC DNA]</scope>
    <source>
        <strain evidence="1">IBCAS-2021</strain>
        <tissue evidence="1">Leaf</tissue>
    </source>
</reference>
<dbReference type="Proteomes" id="UP000825729">
    <property type="component" value="Unassembled WGS sequence"/>
</dbReference>
<gene>
    <name evidence="1" type="ORF">H6P81_017486</name>
</gene>
<dbReference type="EMBL" id="JAINDJ010000007">
    <property type="protein sequence ID" value="KAG9441632.1"/>
    <property type="molecule type" value="Genomic_DNA"/>
</dbReference>
<dbReference type="AlphaFoldDB" id="A0AAV7E1C0"/>
<organism evidence="1 2">
    <name type="scientific">Aristolochia fimbriata</name>
    <name type="common">White veined hardy Dutchman's pipe vine</name>
    <dbReference type="NCBI Taxonomy" id="158543"/>
    <lineage>
        <taxon>Eukaryota</taxon>
        <taxon>Viridiplantae</taxon>
        <taxon>Streptophyta</taxon>
        <taxon>Embryophyta</taxon>
        <taxon>Tracheophyta</taxon>
        <taxon>Spermatophyta</taxon>
        <taxon>Magnoliopsida</taxon>
        <taxon>Magnoliidae</taxon>
        <taxon>Piperales</taxon>
        <taxon>Aristolochiaceae</taxon>
        <taxon>Aristolochia</taxon>
    </lineage>
</organism>